<evidence type="ECO:0000256" key="1">
    <source>
        <dbReference type="SAM" id="Phobius"/>
    </source>
</evidence>
<dbReference type="InterPro" id="IPR007403">
    <property type="entry name" value="DUF456"/>
</dbReference>
<evidence type="ECO:0000313" key="2">
    <source>
        <dbReference type="EMBL" id="PIW14518.1"/>
    </source>
</evidence>
<gene>
    <name evidence="2" type="ORF">COW36_20985</name>
</gene>
<keyword evidence="1" id="KW-1133">Transmembrane helix</keyword>
<evidence type="ECO:0008006" key="4">
    <source>
        <dbReference type="Google" id="ProtNLM"/>
    </source>
</evidence>
<proteinExistence type="predicted"/>
<dbReference type="AlphaFoldDB" id="A0A2M7FYY5"/>
<keyword evidence="1" id="KW-0812">Transmembrane</keyword>
<evidence type="ECO:0000313" key="3">
    <source>
        <dbReference type="Proteomes" id="UP000231019"/>
    </source>
</evidence>
<accession>A0A2M7FYY5</accession>
<feature type="transmembrane region" description="Helical" evidence="1">
    <location>
        <begin position="139"/>
        <end position="165"/>
    </location>
</feature>
<keyword evidence="1" id="KW-0472">Membrane</keyword>
<dbReference type="Pfam" id="PF04306">
    <property type="entry name" value="DUF456"/>
    <property type="match status" value="1"/>
</dbReference>
<name>A0A2M7FYY5_9BACT</name>
<reference evidence="2 3" key="1">
    <citation type="submission" date="2017-09" db="EMBL/GenBank/DDBJ databases">
        <title>Depth-based differentiation of microbial function through sediment-hosted aquifers and enrichment of novel symbionts in the deep terrestrial subsurface.</title>
        <authorList>
            <person name="Probst A.J."/>
            <person name="Ladd B."/>
            <person name="Jarett J.K."/>
            <person name="Geller-Mcgrath D.E."/>
            <person name="Sieber C.M."/>
            <person name="Emerson J.B."/>
            <person name="Anantharaman K."/>
            <person name="Thomas B.C."/>
            <person name="Malmstrom R."/>
            <person name="Stieglmeier M."/>
            <person name="Klingl A."/>
            <person name="Woyke T."/>
            <person name="Ryan C.M."/>
            <person name="Banfield J.F."/>
        </authorList>
    </citation>
    <scope>NUCLEOTIDE SEQUENCE [LARGE SCALE GENOMIC DNA]</scope>
    <source>
        <strain evidence="2">CG17_big_fil_post_rev_8_21_14_2_50_48_46</strain>
    </source>
</reference>
<organism evidence="2 3">
    <name type="scientific">bacterium (Candidatus Blackallbacteria) CG17_big_fil_post_rev_8_21_14_2_50_48_46</name>
    <dbReference type="NCBI Taxonomy" id="2014261"/>
    <lineage>
        <taxon>Bacteria</taxon>
        <taxon>Candidatus Blackallbacteria</taxon>
    </lineage>
</organism>
<feature type="transmembrane region" description="Helical" evidence="1">
    <location>
        <begin position="54"/>
        <end position="73"/>
    </location>
</feature>
<feature type="transmembrane region" description="Helical" evidence="1">
    <location>
        <begin position="25"/>
        <end position="42"/>
    </location>
</feature>
<dbReference type="Proteomes" id="UP000231019">
    <property type="component" value="Unassembled WGS sequence"/>
</dbReference>
<comment type="caution">
    <text evidence="2">The sequence shown here is derived from an EMBL/GenBank/DDBJ whole genome shotgun (WGS) entry which is preliminary data.</text>
</comment>
<sequence length="170" mass="18311">MKALLLLTLIAALFCLLLFQTSRSIFVRSAGLFIILACAFVWELQIRAIPHYGLLVLISILMALGFASDYYSASLRTWYFRVSEAALWGVVIGSFAGGFILWMLLGSIGGLITGSLLGAVIGEFKARGVLSFKQGLKTALGACAGVFGMSAKLMFGLEMVFWIMASTPGH</sequence>
<protein>
    <recommendedName>
        <fullName evidence="4">DUF456 domain-containing protein</fullName>
    </recommendedName>
</protein>
<dbReference type="EMBL" id="PFFQ01000059">
    <property type="protein sequence ID" value="PIW14518.1"/>
    <property type="molecule type" value="Genomic_DNA"/>
</dbReference>
<feature type="transmembrane region" description="Helical" evidence="1">
    <location>
        <begin position="85"/>
        <end position="118"/>
    </location>
</feature>